<sequence>MASRRFSLDAQIGGGTASDGCAVTHRPGKVFSRFSLTGFGRTDIDELWFGNDITECIRCGAVRPRPSPRLNIEPLSEKTGAPFLHPHTRLPGLFPPFPRKRGLSLTSGDV</sequence>
<comment type="caution">
    <text evidence="1">The sequence shown here is derived from an EMBL/GenBank/DDBJ whole genome shotgun (WGS) entry which is preliminary data.</text>
</comment>
<gene>
    <name evidence="1" type="ORF">LCGC14_1705020</name>
</gene>
<organism evidence="1">
    <name type="scientific">marine sediment metagenome</name>
    <dbReference type="NCBI Taxonomy" id="412755"/>
    <lineage>
        <taxon>unclassified sequences</taxon>
        <taxon>metagenomes</taxon>
        <taxon>ecological metagenomes</taxon>
    </lineage>
</organism>
<name>A0A0F9HGJ4_9ZZZZ</name>
<evidence type="ECO:0000313" key="1">
    <source>
        <dbReference type="EMBL" id="KKM14546.1"/>
    </source>
</evidence>
<dbReference type="AlphaFoldDB" id="A0A0F9HGJ4"/>
<accession>A0A0F9HGJ4</accession>
<protein>
    <submittedName>
        <fullName evidence="1">Uncharacterized protein</fullName>
    </submittedName>
</protein>
<reference evidence="1" key="1">
    <citation type="journal article" date="2015" name="Nature">
        <title>Complex archaea that bridge the gap between prokaryotes and eukaryotes.</title>
        <authorList>
            <person name="Spang A."/>
            <person name="Saw J.H."/>
            <person name="Jorgensen S.L."/>
            <person name="Zaremba-Niedzwiedzka K."/>
            <person name="Martijn J."/>
            <person name="Lind A.E."/>
            <person name="van Eijk R."/>
            <person name="Schleper C."/>
            <person name="Guy L."/>
            <person name="Ettema T.J."/>
        </authorList>
    </citation>
    <scope>NUCLEOTIDE SEQUENCE</scope>
</reference>
<proteinExistence type="predicted"/>
<dbReference type="EMBL" id="LAZR01015121">
    <property type="protein sequence ID" value="KKM14546.1"/>
    <property type="molecule type" value="Genomic_DNA"/>
</dbReference>